<dbReference type="OrthoDB" id="5102688at2759"/>
<comment type="caution">
    <text evidence="3">The sequence shown here is derived from an EMBL/GenBank/DDBJ whole genome shotgun (WGS) entry which is preliminary data.</text>
</comment>
<evidence type="ECO:0000313" key="3">
    <source>
        <dbReference type="EMBL" id="RGP80989.1"/>
    </source>
</evidence>
<organism evidence="3 4">
    <name type="scientific">Fusarium longipes</name>
    <dbReference type="NCBI Taxonomy" id="694270"/>
    <lineage>
        <taxon>Eukaryota</taxon>
        <taxon>Fungi</taxon>
        <taxon>Dikarya</taxon>
        <taxon>Ascomycota</taxon>
        <taxon>Pezizomycotina</taxon>
        <taxon>Sordariomycetes</taxon>
        <taxon>Hypocreomycetidae</taxon>
        <taxon>Hypocreales</taxon>
        <taxon>Nectriaceae</taxon>
        <taxon>Fusarium</taxon>
    </lineage>
</organism>
<feature type="region of interest" description="Disordered" evidence="1">
    <location>
        <begin position="52"/>
        <end position="76"/>
    </location>
</feature>
<feature type="signal peptide" evidence="2">
    <location>
        <begin position="1"/>
        <end position="18"/>
    </location>
</feature>
<evidence type="ECO:0000256" key="1">
    <source>
        <dbReference type="SAM" id="MobiDB-lite"/>
    </source>
</evidence>
<evidence type="ECO:0000256" key="2">
    <source>
        <dbReference type="SAM" id="SignalP"/>
    </source>
</evidence>
<name>A0A395T980_9HYPO</name>
<keyword evidence="4" id="KW-1185">Reference proteome</keyword>
<evidence type="ECO:0000313" key="4">
    <source>
        <dbReference type="Proteomes" id="UP000266234"/>
    </source>
</evidence>
<dbReference type="EMBL" id="PXOG01000017">
    <property type="protein sequence ID" value="RGP80989.1"/>
    <property type="molecule type" value="Genomic_DNA"/>
</dbReference>
<dbReference type="Proteomes" id="UP000266234">
    <property type="component" value="Unassembled WGS sequence"/>
</dbReference>
<feature type="chain" id="PRO_5017401262" evidence="2">
    <location>
        <begin position="19"/>
        <end position="122"/>
    </location>
</feature>
<proteinExistence type="predicted"/>
<sequence>MFYKTIATVMTLAGLAVAAPLNSYPECATICQDGVDDCGQPWGGCWDTCKPEESPTPPPCTPTHTSTTPPIIPDPPMSLPVIITSDPIITLPVITPDPTITLPIITGDGEFTTVVPTPRLVD</sequence>
<accession>A0A395T980</accession>
<reference evidence="3 4" key="1">
    <citation type="journal article" date="2018" name="PLoS Pathog.">
        <title>Evolution of structural diversity of trichothecenes, a family of toxins produced by plant pathogenic and entomopathogenic fungi.</title>
        <authorList>
            <person name="Proctor R.H."/>
            <person name="McCormick S.P."/>
            <person name="Kim H.S."/>
            <person name="Cardoza R.E."/>
            <person name="Stanley A.M."/>
            <person name="Lindo L."/>
            <person name="Kelly A."/>
            <person name="Brown D.W."/>
            <person name="Lee T."/>
            <person name="Vaughan M.M."/>
            <person name="Alexander N.J."/>
            <person name="Busman M."/>
            <person name="Gutierrez S."/>
        </authorList>
    </citation>
    <scope>NUCLEOTIDE SEQUENCE [LARGE SCALE GENOMIC DNA]</scope>
    <source>
        <strain evidence="3 4">NRRL 20695</strain>
    </source>
</reference>
<dbReference type="AlphaFoldDB" id="A0A395T980"/>
<gene>
    <name evidence="3" type="ORF">FLONG3_915</name>
</gene>
<protein>
    <submittedName>
        <fullName evidence="3">Uncharacterized protein</fullName>
    </submittedName>
</protein>
<dbReference type="STRING" id="694270.A0A395T980"/>
<keyword evidence="2" id="KW-0732">Signal</keyword>